<evidence type="ECO:0000256" key="1">
    <source>
        <dbReference type="PIRNR" id="PIRNR032126"/>
    </source>
</evidence>
<keyword evidence="3" id="KW-1133">Transmembrane helix</keyword>
<gene>
    <name evidence="4" type="ORF">SAMN02745126_02382</name>
</gene>
<keyword evidence="3" id="KW-0812">Transmembrane</keyword>
<dbReference type="GO" id="GO:1902600">
    <property type="term" value="P:proton transmembrane transport"/>
    <property type="evidence" value="ECO:0007669"/>
    <property type="project" value="UniProtKB-KW"/>
</dbReference>
<dbReference type="InterPro" id="IPR032820">
    <property type="entry name" value="ATPase_put"/>
</dbReference>
<dbReference type="InterPro" id="IPR016989">
    <property type="entry name" value="Atp1_alphaprobac"/>
</dbReference>
<feature type="transmembrane region" description="Helical" evidence="3">
    <location>
        <begin position="50"/>
        <end position="71"/>
    </location>
</feature>
<dbReference type="Pfam" id="PF09527">
    <property type="entry name" value="ATPase_gene1"/>
    <property type="match status" value="1"/>
</dbReference>
<feature type="region of interest" description="Disordered" evidence="2">
    <location>
        <begin position="19"/>
        <end position="39"/>
    </location>
</feature>
<proteinExistence type="inferred from homology"/>
<dbReference type="EMBL" id="FUWJ01000002">
    <property type="protein sequence ID" value="SJZ81079.1"/>
    <property type="molecule type" value="Genomic_DNA"/>
</dbReference>
<evidence type="ECO:0000256" key="3">
    <source>
        <dbReference type="SAM" id="Phobius"/>
    </source>
</evidence>
<keyword evidence="1" id="KW-0406">Ion transport</keyword>
<dbReference type="GO" id="GO:0045259">
    <property type="term" value="C:proton-transporting ATP synthase complex"/>
    <property type="evidence" value="ECO:0007669"/>
    <property type="project" value="UniProtKB-UniRule"/>
</dbReference>
<keyword evidence="1" id="KW-0375">Hydrogen ion transport</keyword>
<keyword evidence="5" id="KW-1185">Reference proteome</keyword>
<dbReference type="STRING" id="225324.SAMN02745126_02382"/>
<sequence>MTEDERKADELDRRLKDVRQAYDKGVGKPSGSTGGNAGGGSEKLGVGMRIAIELVAGVVAGAFLGLMADQWLGTKPWLLIVGFILGCGAAFSNVYRVAQAEERRDKAERDARLKK</sequence>
<feature type="transmembrane region" description="Helical" evidence="3">
    <location>
        <begin position="77"/>
        <end position="98"/>
    </location>
</feature>
<protein>
    <recommendedName>
        <fullName evidence="1">ATP synthase protein I</fullName>
    </recommendedName>
</protein>
<reference evidence="5" key="1">
    <citation type="submission" date="2017-02" db="EMBL/GenBank/DDBJ databases">
        <authorList>
            <person name="Varghese N."/>
            <person name="Submissions S."/>
        </authorList>
    </citation>
    <scope>NUCLEOTIDE SEQUENCE [LARGE SCALE GENOMIC DNA]</scope>
    <source>
        <strain evidence="5">ATCC 27094</strain>
    </source>
</reference>
<keyword evidence="1" id="KW-0813">Transport</keyword>
<evidence type="ECO:0000313" key="5">
    <source>
        <dbReference type="Proteomes" id="UP000190092"/>
    </source>
</evidence>
<dbReference type="AlphaFoldDB" id="A0A1T4NPD6"/>
<dbReference type="Proteomes" id="UP000190092">
    <property type="component" value="Unassembled WGS sequence"/>
</dbReference>
<organism evidence="4 5">
    <name type="scientific">Enhydrobacter aerosaccus</name>
    <dbReference type="NCBI Taxonomy" id="225324"/>
    <lineage>
        <taxon>Bacteria</taxon>
        <taxon>Pseudomonadati</taxon>
        <taxon>Pseudomonadota</taxon>
        <taxon>Alphaproteobacteria</taxon>
        <taxon>Hyphomicrobiales</taxon>
        <taxon>Enhydrobacter</taxon>
    </lineage>
</organism>
<evidence type="ECO:0000313" key="4">
    <source>
        <dbReference type="EMBL" id="SJZ81079.1"/>
    </source>
</evidence>
<comment type="similarity">
    <text evidence="1">Belongs to the bacterial AtpI family.</text>
</comment>
<dbReference type="RefSeq" id="WP_170920899.1">
    <property type="nucleotide sequence ID" value="NZ_FUWJ01000002.1"/>
</dbReference>
<accession>A0A1T4NPD6</accession>
<dbReference type="PIRSF" id="PIRSF032126">
    <property type="entry name" value="F0F1_ATP_synthase_subunit_I"/>
    <property type="match status" value="1"/>
</dbReference>
<name>A0A1T4NPD6_9HYPH</name>
<evidence type="ECO:0000256" key="2">
    <source>
        <dbReference type="SAM" id="MobiDB-lite"/>
    </source>
</evidence>
<comment type="function">
    <text evidence="1">A possible function for this protein is to guide the assembly of the membrane sector of the ATPase enzyme complex.</text>
</comment>
<keyword evidence="1 3" id="KW-0472">Membrane</keyword>